<dbReference type="Pfam" id="PF21180">
    <property type="entry name" value="TOP6A-Spo11_Toprim"/>
    <property type="match status" value="1"/>
</dbReference>
<dbReference type="PROSITE" id="PS52041">
    <property type="entry name" value="TOPO_IIB"/>
    <property type="match status" value="1"/>
</dbReference>
<feature type="domain" description="Spo11/DNA topoisomerase VI subunit A N-terminal" evidence="12">
    <location>
        <begin position="111"/>
        <end position="171"/>
    </location>
</feature>
<dbReference type="GO" id="GO:0003918">
    <property type="term" value="F:DNA topoisomerase type II (double strand cut, ATP-hydrolyzing) activity"/>
    <property type="evidence" value="ECO:0007669"/>
    <property type="project" value="UniProtKB-UniRule"/>
</dbReference>
<dbReference type="GO" id="GO:0007131">
    <property type="term" value="P:reciprocal meiotic recombination"/>
    <property type="evidence" value="ECO:0007669"/>
    <property type="project" value="TreeGrafter"/>
</dbReference>
<keyword evidence="7 10" id="KW-0799">Topoisomerase</keyword>
<dbReference type="PRINTS" id="PR01550">
    <property type="entry name" value="TOP6AFAMILY"/>
</dbReference>
<evidence type="ECO:0000256" key="2">
    <source>
        <dbReference type="ARBA" id="ARBA00001946"/>
    </source>
</evidence>
<evidence type="ECO:0000256" key="9">
    <source>
        <dbReference type="ARBA" id="ARBA00023235"/>
    </source>
</evidence>
<evidence type="ECO:0000313" key="14">
    <source>
        <dbReference type="EMBL" id="KAG2425773.1"/>
    </source>
</evidence>
<reference evidence="14" key="1">
    <citation type="journal article" date="2020" name="bioRxiv">
        <title>Comparative genomics of Chlamydomonas.</title>
        <authorList>
            <person name="Craig R.J."/>
            <person name="Hasan A.R."/>
            <person name="Ness R.W."/>
            <person name="Keightley P.D."/>
        </authorList>
    </citation>
    <scope>NUCLEOTIDE SEQUENCE</scope>
    <source>
        <strain evidence="14">SAG 7.73</strain>
    </source>
</reference>
<dbReference type="OrthoDB" id="5377392at2759"/>
<dbReference type="InterPro" id="IPR036388">
    <property type="entry name" value="WH-like_DNA-bd_sf"/>
</dbReference>
<dbReference type="PANTHER" id="PTHR10848">
    <property type="entry name" value="MEIOTIC RECOMBINATION PROTEIN SPO11"/>
    <property type="match status" value="1"/>
</dbReference>
<dbReference type="GO" id="GO:0000706">
    <property type="term" value="P:meiotic DNA double-strand break processing"/>
    <property type="evidence" value="ECO:0007669"/>
    <property type="project" value="TreeGrafter"/>
</dbReference>
<keyword evidence="5" id="KW-0479">Metal-binding</keyword>
<evidence type="ECO:0000256" key="8">
    <source>
        <dbReference type="ARBA" id="ARBA00023125"/>
    </source>
</evidence>
<evidence type="ECO:0000256" key="7">
    <source>
        <dbReference type="ARBA" id="ARBA00023029"/>
    </source>
</evidence>
<evidence type="ECO:0000256" key="11">
    <source>
        <dbReference type="SAM" id="MobiDB-lite"/>
    </source>
</evidence>
<name>A0A835VTZ1_CHLIN</name>
<feature type="compositionally biased region" description="Acidic residues" evidence="11">
    <location>
        <begin position="75"/>
        <end position="89"/>
    </location>
</feature>
<feature type="active site" description="O-(5'-phospho-DNA)-tyrosine intermediate" evidence="10">
    <location>
        <position position="138"/>
    </location>
</feature>
<dbReference type="GO" id="GO:0003677">
    <property type="term" value="F:DNA binding"/>
    <property type="evidence" value="ECO:0007669"/>
    <property type="project" value="UniProtKB-UniRule"/>
</dbReference>
<dbReference type="InterPro" id="IPR002815">
    <property type="entry name" value="Spo11/TopoVI_A"/>
</dbReference>
<comment type="cofactor">
    <cofactor evidence="2">
        <name>Mg(2+)</name>
        <dbReference type="ChEBI" id="CHEBI:18420"/>
    </cofactor>
</comment>
<dbReference type="CDD" id="cd00223">
    <property type="entry name" value="TOPRIM_TopoIIB_SPO"/>
    <property type="match status" value="1"/>
</dbReference>
<dbReference type="GO" id="GO:0005524">
    <property type="term" value="F:ATP binding"/>
    <property type="evidence" value="ECO:0007669"/>
    <property type="project" value="InterPro"/>
</dbReference>
<dbReference type="Gene3D" id="3.40.1360.10">
    <property type="match status" value="1"/>
</dbReference>
<organism evidence="14 15">
    <name type="scientific">Chlamydomonas incerta</name>
    <dbReference type="NCBI Taxonomy" id="51695"/>
    <lineage>
        <taxon>Eukaryota</taxon>
        <taxon>Viridiplantae</taxon>
        <taxon>Chlorophyta</taxon>
        <taxon>core chlorophytes</taxon>
        <taxon>Chlorophyceae</taxon>
        <taxon>CS clade</taxon>
        <taxon>Chlamydomonadales</taxon>
        <taxon>Chlamydomonadaceae</taxon>
        <taxon>Chlamydomonas</taxon>
    </lineage>
</organism>
<evidence type="ECO:0000256" key="4">
    <source>
        <dbReference type="ARBA" id="ARBA00012895"/>
    </source>
</evidence>
<proteinExistence type="inferred from homology"/>
<keyword evidence="8 10" id="KW-0238">DNA-binding</keyword>
<evidence type="ECO:0000256" key="1">
    <source>
        <dbReference type="ARBA" id="ARBA00000185"/>
    </source>
</evidence>
<dbReference type="GO" id="GO:0042138">
    <property type="term" value="P:meiotic DNA double-strand break formation"/>
    <property type="evidence" value="ECO:0007669"/>
    <property type="project" value="TreeGrafter"/>
</dbReference>
<keyword evidence="6" id="KW-0460">Magnesium</keyword>
<dbReference type="AlphaFoldDB" id="A0A835VTZ1"/>
<evidence type="ECO:0000256" key="5">
    <source>
        <dbReference type="ARBA" id="ARBA00022723"/>
    </source>
</evidence>
<evidence type="ECO:0000256" key="6">
    <source>
        <dbReference type="ARBA" id="ARBA00022842"/>
    </source>
</evidence>
<dbReference type="InterPro" id="IPR036078">
    <property type="entry name" value="Spo11/TopoVI_A_sf"/>
</dbReference>
<feature type="domain" description="Topoisomerase 6 subunit A/Spo11 TOPRIM" evidence="13">
    <location>
        <begin position="250"/>
        <end position="404"/>
    </location>
</feature>
<dbReference type="Pfam" id="PF04406">
    <property type="entry name" value="TP6A_N"/>
    <property type="match status" value="1"/>
</dbReference>
<dbReference type="GO" id="GO:0000228">
    <property type="term" value="C:nuclear chromosome"/>
    <property type="evidence" value="ECO:0007669"/>
    <property type="project" value="TreeGrafter"/>
</dbReference>
<dbReference type="GO" id="GO:0046872">
    <property type="term" value="F:metal ion binding"/>
    <property type="evidence" value="ECO:0007669"/>
    <property type="project" value="UniProtKB-KW"/>
</dbReference>
<comment type="catalytic activity">
    <reaction evidence="1 10">
        <text>ATP-dependent breakage, passage and rejoining of double-stranded DNA.</text>
        <dbReference type="EC" id="5.6.2.2"/>
    </reaction>
</comment>
<feature type="region of interest" description="Disordered" evidence="11">
    <location>
        <begin position="67"/>
        <end position="99"/>
    </location>
</feature>
<evidence type="ECO:0000256" key="10">
    <source>
        <dbReference type="PROSITE-ProRule" id="PRU01385"/>
    </source>
</evidence>
<protein>
    <recommendedName>
        <fullName evidence="4">DNA topoisomerase (ATP-hydrolyzing)</fullName>
        <ecNumber evidence="4">5.6.2.2</ecNumber>
    </recommendedName>
</protein>
<gene>
    <name evidence="14" type="ORF">HXX76_013398</name>
</gene>
<dbReference type="Gene3D" id="1.10.10.10">
    <property type="entry name" value="Winged helix-like DNA-binding domain superfamily/Winged helix DNA-binding domain"/>
    <property type="match status" value="1"/>
</dbReference>
<comment type="caution">
    <text evidence="14">The sequence shown here is derived from an EMBL/GenBank/DDBJ whole genome shotgun (WGS) entry which is preliminary data.</text>
</comment>
<keyword evidence="15" id="KW-1185">Reference proteome</keyword>
<evidence type="ECO:0000259" key="13">
    <source>
        <dbReference type="Pfam" id="PF21180"/>
    </source>
</evidence>
<evidence type="ECO:0000259" key="12">
    <source>
        <dbReference type="Pfam" id="PF04406"/>
    </source>
</evidence>
<evidence type="ECO:0000313" key="15">
    <source>
        <dbReference type="Proteomes" id="UP000650467"/>
    </source>
</evidence>
<sequence length="461" mass="45792">MAFTFEPSSAVVARIESLAESLVTELAEGRLPPLRLRSSASSAPAAPSSAAGHAGEAAVAAAAAAAGAAGGGPGEEGEAEGEGDGDGEEGYGGGTNERTLLENQGAGALAYARVLVVLDAVHNLLRQGRTATQRDLYYTLLRPPLFAAPRDVAAAVADAAALLGVPRGGLGLTCCGRGAVAGCLRLRDGPAAPWLDCATAGPAGRPLPGDLAAIGRLGLQLTAGYGAGASTAGSAASAGGGGGGGGAGVYLVVVEKDAAFQRLAEDRLWERLPCVLITAKGFPDVATRAFAARLAAAFPAMQPVGLVDFNPAGAAILATYKYGSDRRLGAEGRAHPLPRLRWLGVRSRHLAAAAERHLQRLTPRDRALIRSLRERLSAAEPGWVAELEAMEAAGYKGDIEALYHAAGGDGEGGGGAGGGGGGGGYGDGGGGAEGGGAGGGAGGYGALRDLLLRAVLERDMV</sequence>
<comment type="similarity">
    <text evidence="3 10">Belongs to the TOP6A family.</text>
</comment>
<dbReference type="PANTHER" id="PTHR10848:SF0">
    <property type="entry name" value="MEIOTIC RECOMBINATION PROTEIN SPO11"/>
    <property type="match status" value="1"/>
</dbReference>
<keyword evidence="9 10" id="KW-0413">Isomerase</keyword>
<dbReference type="InterPro" id="IPR034136">
    <property type="entry name" value="TOPRIM_Topo6A/Spo11"/>
</dbReference>
<accession>A0A835VTZ1</accession>
<dbReference type="EMBL" id="JAEHOC010000052">
    <property type="protein sequence ID" value="KAG2425773.1"/>
    <property type="molecule type" value="Genomic_DNA"/>
</dbReference>
<evidence type="ECO:0000256" key="3">
    <source>
        <dbReference type="ARBA" id="ARBA00006559"/>
    </source>
</evidence>
<dbReference type="SUPFAM" id="SSF56726">
    <property type="entry name" value="DNA topoisomerase IV, alpha subunit"/>
    <property type="match status" value="1"/>
</dbReference>
<dbReference type="InterPro" id="IPR013049">
    <property type="entry name" value="Spo11/TopoVI_A_N"/>
</dbReference>
<dbReference type="Proteomes" id="UP000650467">
    <property type="component" value="Unassembled WGS sequence"/>
</dbReference>
<dbReference type="EC" id="5.6.2.2" evidence="4"/>